<sequence length="260" mass="26161">MKSPMMIELEALDPARELRAPGAADDDVLQQILDAPRTGGAPVRRPARTAVLTGAAAVAAVAVAVAVVTSPEAPAAYASWTPVPAVVPADAVTDRVASCDTEAHVVDDAAAEPRVVDVAMTPVLTEARGAYTYVVLAGDGVFGDCFVTTAAQGQDAVGSSTQPGTPITEPGAREVTVLQAGTTSWSEGSTGDGAVTSAFGRAGTDVSAVELTLATGDTVEATVQDGWWAVWAPGPSSIETDATVTFADGTTSAVRVAPGR</sequence>
<proteinExistence type="predicted"/>
<dbReference type="EMBL" id="JAIXCQ010000001">
    <property type="protein sequence ID" value="MCA5891786.1"/>
    <property type="molecule type" value="Genomic_DNA"/>
</dbReference>
<protein>
    <submittedName>
        <fullName evidence="1">Uncharacterized protein</fullName>
    </submittedName>
</protein>
<reference evidence="1 2" key="1">
    <citation type="submission" date="2021-09" db="EMBL/GenBank/DDBJ databases">
        <title>Isoptericola luteus sp. nov., a novel bacterium isolated from Harbin, the capital city of Heilongjiang province.</title>
        <authorList>
            <person name="Li J."/>
        </authorList>
    </citation>
    <scope>NUCLEOTIDE SEQUENCE [LARGE SCALE GENOMIC DNA]</scope>
    <source>
        <strain evidence="1 2">NEAU-Y5</strain>
    </source>
</reference>
<evidence type="ECO:0000313" key="2">
    <source>
        <dbReference type="Proteomes" id="UP001319870"/>
    </source>
</evidence>
<organism evidence="1 2">
    <name type="scientific">Isoptericola luteus</name>
    <dbReference type="NCBI Taxonomy" id="2879484"/>
    <lineage>
        <taxon>Bacteria</taxon>
        <taxon>Bacillati</taxon>
        <taxon>Actinomycetota</taxon>
        <taxon>Actinomycetes</taxon>
        <taxon>Micrococcales</taxon>
        <taxon>Promicromonosporaceae</taxon>
        <taxon>Isoptericola</taxon>
    </lineage>
</organism>
<evidence type="ECO:0000313" key="1">
    <source>
        <dbReference type="EMBL" id="MCA5891786.1"/>
    </source>
</evidence>
<keyword evidence="2" id="KW-1185">Reference proteome</keyword>
<dbReference type="Proteomes" id="UP001319870">
    <property type="component" value="Unassembled WGS sequence"/>
</dbReference>
<name>A0ABS7ZBW6_9MICO</name>
<comment type="caution">
    <text evidence="1">The sequence shown here is derived from an EMBL/GenBank/DDBJ whole genome shotgun (WGS) entry which is preliminary data.</text>
</comment>
<gene>
    <name evidence="1" type="ORF">LEP48_00275</name>
</gene>
<accession>A0ABS7ZBW6</accession>
<dbReference type="RefSeq" id="WP_225563514.1">
    <property type="nucleotide sequence ID" value="NZ_JAIXCQ010000001.1"/>
</dbReference>